<name>A0A0E9U7E9_ANGAN</name>
<keyword evidence="1" id="KW-0472">Membrane</keyword>
<reference evidence="2" key="1">
    <citation type="submission" date="2014-11" db="EMBL/GenBank/DDBJ databases">
        <authorList>
            <person name="Amaro Gonzalez C."/>
        </authorList>
    </citation>
    <scope>NUCLEOTIDE SEQUENCE</scope>
</reference>
<accession>A0A0E9U7E9</accession>
<protein>
    <recommendedName>
        <fullName evidence="3">Transmembrane protein</fullName>
    </recommendedName>
</protein>
<dbReference type="AlphaFoldDB" id="A0A0E9U7E9"/>
<keyword evidence="1" id="KW-1133">Transmembrane helix</keyword>
<proteinExistence type="predicted"/>
<organism evidence="2">
    <name type="scientific">Anguilla anguilla</name>
    <name type="common">European freshwater eel</name>
    <name type="synonym">Muraena anguilla</name>
    <dbReference type="NCBI Taxonomy" id="7936"/>
    <lineage>
        <taxon>Eukaryota</taxon>
        <taxon>Metazoa</taxon>
        <taxon>Chordata</taxon>
        <taxon>Craniata</taxon>
        <taxon>Vertebrata</taxon>
        <taxon>Euteleostomi</taxon>
        <taxon>Actinopterygii</taxon>
        <taxon>Neopterygii</taxon>
        <taxon>Teleostei</taxon>
        <taxon>Anguilliformes</taxon>
        <taxon>Anguillidae</taxon>
        <taxon>Anguilla</taxon>
    </lineage>
</organism>
<evidence type="ECO:0000256" key="1">
    <source>
        <dbReference type="SAM" id="Phobius"/>
    </source>
</evidence>
<evidence type="ECO:0000313" key="2">
    <source>
        <dbReference type="EMBL" id="JAH61677.1"/>
    </source>
</evidence>
<reference evidence="2" key="2">
    <citation type="journal article" date="2015" name="Fish Shellfish Immunol.">
        <title>Early steps in the European eel (Anguilla anguilla)-Vibrio vulnificus interaction in the gills: Role of the RtxA13 toxin.</title>
        <authorList>
            <person name="Callol A."/>
            <person name="Pajuelo D."/>
            <person name="Ebbesson L."/>
            <person name="Teles M."/>
            <person name="MacKenzie S."/>
            <person name="Amaro C."/>
        </authorList>
    </citation>
    <scope>NUCLEOTIDE SEQUENCE</scope>
</reference>
<evidence type="ECO:0008006" key="3">
    <source>
        <dbReference type="Google" id="ProtNLM"/>
    </source>
</evidence>
<dbReference type="EMBL" id="GBXM01046900">
    <property type="protein sequence ID" value="JAH61677.1"/>
    <property type="molecule type" value="Transcribed_RNA"/>
</dbReference>
<sequence>MDKRLKSSSFSTSSTKYTGHTFYISNALSCLSFGIMLTSMKVVIVGVGIRIVLSRQKQ</sequence>
<feature type="transmembrane region" description="Helical" evidence="1">
    <location>
        <begin position="20"/>
        <end position="53"/>
    </location>
</feature>
<keyword evidence="1" id="KW-0812">Transmembrane</keyword>